<evidence type="ECO:0000256" key="1">
    <source>
        <dbReference type="SAM" id="SignalP"/>
    </source>
</evidence>
<accession>A0AA35T394</accession>
<feature type="chain" id="PRO_5041336933" description="SnoaL-like domain-containing protein" evidence="1">
    <location>
        <begin position="30"/>
        <end position="191"/>
    </location>
</feature>
<dbReference type="Gene3D" id="3.10.450.50">
    <property type="match status" value="1"/>
</dbReference>
<keyword evidence="4" id="KW-1185">Reference proteome</keyword>
<sequence length="191" mass="21927">MLTMFRNFANVSGVLILLLLANFMGCGDADKVGQIPAEEVLQISSILDQWREGYETEDVNTYINTFWEDGFLYVSDMGTDGDKTDDVEFDDIREERASATRVFDRFQDIEIELSSPPEITMNDDGTEAEVRNHYRIQFFVSDGQTLEGGYTGAYAEGDNIFIFEKRNDEWRIAEWHDEAFNEAEIRVANNL</sequence>
<dbReference type="AlphaFoldDB" id="A0AA35T394"/>
<reference evidence="3" key="1">
    <citation type="submission" date="2023-03" db="EMBL/GenBank/DDBJ databases">
        <authorList>
            <person name="Steffen K."/>
            <person name="Cardenas P."/>
        </authorList>
    </citation>
    <scope>NUCLEOTIDE SEQUENCE</scope>
</reference>
<dbReference type="InterPro" id="IPR032710">
    <property type="entry name" value="NTF2-like_dom_sf"/>
</dbReference>
<protein>
    <recommendedName>
        <fullName evidence="2">SnoaL-like domain-containing protein</fullName>
    </recommendedName>
</protein>
<dbReference type="SUPFAM" id="SSF54427">
    <property type="entry name" value="NTF2-like"/>
    <property type="match status" value="1"/>
</dbReference>
<dbReference type="Pfam" id="PF13577">
    <property type="entry name" value="SnoaL_4"/>
    <property type="match status" value="1"/>
</dbReference>
<organism evidence="3 4">
    <name type="scientific">Geodia barretti</name>
    <name type="common">Barrett's horny sponge</name>
    <dbReference type="NCBI Taxonomy" id="519541"/>
    <lineage>
        <taxon>Eukaryota</taxon>
        <taxon>Metazoa</taxon>
        <taxon>Porifera</taxon>
        <taxon>Demospongiae</taxon>
        <taxon>Heteroscleromorpha</taxon>
        <taxon>Tetractinellida</taxon>
        <taxon>Astrophorina</taxon>
        <taxon>Geodiidae</taxon>
        <taxon>Geodia</taxon>
    </lineage>
</organism>
<evidence type="ECO:0000259" key="2">
    <source>
        <dbReference type="Pfam" id="PF13577"/>
    </source>
</evidence>
<keyword evidence="1" id="KW-0732">Signal</keyword>
<evidence type="ECO:0000313" key="4">
    <source>
        <dbReference type="Proteomes" id="UP001174909"/>
    </source>
</evidence>
<comment type="caution">
    <text evidence="3">The sequence shown here is derived from an EMBL/GenBank/DDBJ whole genome shotgun (WGS) entry which is preliminary data.</text>
</comment>
<gene>
    <name evidence="3" type="ORF">GBAR_LOCUS22390</name>
</gene>
<evidence type="ECO:0000313" key="3">
    <source>
        <dbReference type="EMBL" id="CAI8040188.1"/>
    </source>
</evidence>
<dbReference type="InterPro" id="IPR037401">
    <property type="entry name" value="SnoaL-like"/>
</dbReference>
<proteinExistence type="predicted"/>
<feature type="domain" description="SnoaL-like" evidence="2">
    <location>
        <begin position="38"/>
        <end position="176"/>
    </location>
</feature>
<dbReference type="Proteomes" id="UP001174909">
    <property type="component" value="Unassembled WGS sequence"/>
</dbReference>
<feature type="signal peptide" evidence="1">
    <location>
        <begin position="1"/>
        <end position="29"/>
    </location>
</feature>
<name>A0AA35T394_GEOBA</name>
<dbReference type="EMBL" id="CASHTH010003088">
    <property type="protein sequence ID" value="CAI8040188.1"/>
    <property type="molecule type" value="Genomic_DNA"/>
</dbReference>